<evidence type="ECO:0000313" key="2">
    <source>
        <dbReference type="EMBL" id="WZN46497.1"/>
    </source>
</evidence>
<feature type="transmembrane region" description="Helical" evidence="1">
    <location>
        <begin position="7"/>
        <end position="26"/>
    </location>
</feature>
<keyword evidence="1" id="KW-0472">Membrane</keyword>
<organism evidence="2 3">
    <name type="scientific">Chitinophaga caseinilytica</name>
    <dbReference type="NCBI Taxonomy" id="2267521"/>
    <lineage>
        <taxon>Bacteria</taxon>
        <taxon>Pseudomonadati</taxon>
        <taxon>Bacteroidota</taxon>
        <taxon>Chitinophagia</taxon>
        <taxon>Chitinophagales</taxon>
        <taxon>Chitinophagaceae</taxon>
        <taxon>Chitinophaga</taxon>
    </lineage>
</organism>
<keyword evidence="3" id="KW-1185">Reference proteome</keyword>
<dbReference type="Pfam" id="PF10990">
    <property type="entry name" value="DUF2809"/>
    <property type="match status" value="1"/>
</dbReference>
<feature type="transmembrane region" description="Helical" evidence="1">
    <location>
        <begin position="104"/>
        <end position="121"/>
    </location>
</feature>
<dbReference type="InterPro" id="IPR021257">
    <property type="entry name" value="DUF2809"/>
</dbReference>
<feature type="transmembrane region" description="Helical" evidence="1">
    <location>
        <begin position="32"/>
        <end position="49"/>
    </location>
</feature>
<evidence type="ECO:0000313" key="3">
    <source>
        <dbReference type="Proteomes" id="UP001449657"/>
    </source>
</evidence>
<evidence type="ECO:0000256" key="1">
    <source>
        <dbReference type="SAM" id="Phobius"/>
    </source>
</evidence>
<gene>
    <name evidence="2" type="ORF">WJU22_26780</name>
</gene>
<dbReference type="EMBL" id="CP150096">
    <property type="protein sequence ID" value="WZN46497.1"/>
    <property type="molecule type" value="Genomic_DNA"/>
</dbReference>
<name>A0ABZ2Z4I5_9BACT</name>
<reference evidence="2 3" key="1">
    <citation type="submission" date="2024-03" db="EMBL/GenBank/DDBJ databases">
        <title>Chitinophaga caseinilytica sp. nov., a casein hydrolysing bacterium isolated from forest soil.</title>
        <authorList>
            <person name="Lee D.S."/>
            <person name="Han D.M."/>
            <person name="Baek J.H."/>
            <person name="Choi D.G."/>
            <person name="Jeon J.H."/>
            <person name="Jeon C.O."/>
        </authorList>
    </citation>
    <scope>NUCLEOTIDE SEQUENCE [LARGE SCALE GENOMIC DNA]</scope>
    <source>
        <strain evidence="2 3">KACC 19118</strain>
    </source>
</reference>
<accession>A0ABZ2Z4I5</accession>
<protein>
    <submittedName>
        <fullName evidence="2">DUF2809 domain-containing protein</fullName>
    </submittedName>
</protein>
<dbReference type="RefSeq" id="WP_341841195.1">
    <property type="nucleotide sequence ID" value="NZ_CP149792.1"/>
</dbReference>
<keyword evidence="1" id="KW-0812">Transmembrane</keyword>
<feature type="transmembrane region" description="Helical" evidence="1">
    <location>
        <begin position="56"/>
        <end position="77"/>
    </location>
</feature>
<keyword evidence="1" id="KW-1133">Transmembrane helix</keyword>
<sequence>MKFRFNAGYFWLTLLLFVTEVLIALYVHDDFVRPYVGDFLVVILIYCFVRSCVEAPVFPVALGVLVFSYIVEVMQYFQVVKLLGLGHSRLANVVIGNHFSWSDMAAYTLGIAGVILLEWGWKRPGAAEPTR</sequence>
<dbReference type="Proteomes" id="UP001449657">
    <property type="component" value="Chromosome"/>
</dbReference>
<proteinExistence type="predicted"/>